<reference evidence="6" key="2">
    <citation type="submission" date="2021-03" db="UniProtKB">
        <authorList>
            <consortium name="Ensembl"/>
        </authorList>
    </citation>
    <scope>IDENTIFICATION</scope>
</reference>
<keyword evidence="7" id="KW-1185">Reference proteome</keyword>
<evidence type="ECO:0000256" key="3">
    <source>
        <dbReference type="ARBA" id="ARBA00022525"/>
    </source>
</evidence>
<protein>
    <submittedName>
        <fullName evidence="6 8">Hemagglutinin/amebocyte aggregation factor</fullName>
    </submittedName>
</protein>
<dbReference type="OrthoDB" id="5975249at2759"/>
<feature type="chain" id="PRO_5044662884" evidence="5">
    <location>
        <begin position="17"/>
        <end position="188"/>
    </location>
</feature>
<dbReference type="Proteomes" id="UP000008143">
    <property type="component" value="Chromosome 3"/>
</dbReference>
<keyword evidence="5" id="KW-0732">Signal</keyword>
<keyword evidence="4" id="KW-1015">Disulfide bond</keyword>
<dbReference type="RefSeq" id="XP_002941651.1">
    <property type="nucleotide sequence ID" value="XM_002941605.5"/>
</dbReference>
<evidence type="ECO:0000313" key="6">
    <source>
        <dbReference type="Ensembl" id="ENSXETP00000107924"/>
    </source>
</evidence>
<evidence type="ECO:0000256" key="1">
    <source>
        <dbReference type="ARBA" id="ARBA00004613"/>
    </source>
</evidence>
<dbReference type="GO" id="GO:0005576">
    <property type="term" value="C:extracellular region"/>
    <property type="evidence" value="ECO:0007669"/>
    <property type="project" value="UniProtKB-SubCell"/>
</dbReference>
<dbReference type="InterPro" id="IPR026645">
    <property type="entry name" value="Dermatopontin"/>
</dbReference>
<evidence type="ECO:0000313" key="7">
    <source>
        <dbReference type="Proteomes" id="UP000008143"/>
    </source>
</evidence>
<evidence type="ECO:0000256" key="2">
    <source>
        <dbReference type="ARBA" id="ARBA00008712"/>
    </source>
</evidence>
<dbReference type="OMA" id="MESYHDN"/>
<organism evidence="6">
    <name type="scientific">Xenopus tropicalis</name>
    <name type="common">Western clawed frog</name>
    <name type="synonym">Silurana tropicalis</name>
    <dbReference type="NCBI Taxonomy" id="8364"/>
    <lineage>
        <taxon>Eukaryota</taxon>
        <taxon>Metazoa</taxon>
        <taxon>Chordata</taxon>
        <taxon>Craniata</taxon>
        <taxon>Vertebrata</taxon>
        <taxon>Euteleostomi</taxon>
        <taxon>Amphibia</taxon>
        <taxon>Batrachia</taxon>
        <taxon>Anura</taxon>
        <taxon>Pipoidea</taxon>
        <taxon>Pipidae</taxon>
        <taxon>Xenopodinae</taxon>
        <taxon>Xenopus</taxon>
        <taxon>Silurana</taxon>
    </lineage>
</organism>
<sequence>MKGTLIVLLGLAGVWAAPDGGKPGNKWINDYDKPLSFQCPKQQSISFIISKHSNRREDRVWSFACQNSLYLPLSCNWTNYVNDFDQELNFTCPTGSVLSGMESYHDNKKEDRRWKFRCCQGEVAVAQNCTWSDYVNDFDGCLTWEAPPNHHLVGAFSYNDNKREDRRWKYYSCERTDAKENMKQLFSC</sequence>
<evidence type="ECO:0000256" key="5">
    <source>
        <dbReference type="SAM" id="SignalP"/>
    </source>
</evidence>
<gene>
    <name evidence="6 8 9" type="primary">LOC100486393</name>
</gene>
<dbReference type="Pfam" id="PF14704">
    <property type="entry name" value="DERM"/>
    <property type="match status" value="1"/>
</dbReference>
<reference evidence="8" key="3">
    <citation type="submission" date="2025-04" db="UniProtKB">
        <authorList>
            <consortium name="RefSeq"/>
        </authorList>
    </citation>
    <scope>IDENTIFICATION</scope>
    <source>
        <strain evidence="8">Nigerian</strain>
        <tissue evidence="8">Liver and blood</tissue>
    </source>
</reference>
<dbReference type="PANTHER" id="PTHR15040:SF3">
    <property type="entry name" value="SI:DKEY-14D8.6-RELATED"/>
    <property type="match status" value="1"/>
</dbReference>
<reference evidence="6" key="1">
    <citation type="journal article" date="2010" name="Science">
        <title>The genome of the Western clawed frog Xenopus tropicalis.</title>
        <authorList>
            <person name="Hellsten U."/>
            <person name="Harland R.M."/>
            <person name="Gilchrist M.J."/>
            <person name="Hendrix D."/>
            <person name="Jurka J."/>
            <person name="Kapitonov V."/>
            <person name="Ovcharenko I."/>
            <person name="Putnam N.H."/>
            <person name="Shu S."/>
            <person name="Taher L."/>
            <person name="Blitz I.L."/>
            <person name="Blumberg B."/>
            <person name="Dichmann D.S."/>
            <person name="Dubchak I."/>
            <person name="Amaya E."/>
            <person name="Detter J.C."/>
            <person name="Fletcher R."/>
            <person name="Gerhard D.S."/>
            <person name="Goodstein D."/>
            <person name="Graves T."/>
            <person name="Grigoriev I.V."/>
            <person name="Grimwood J."/>
            <person name="Kawashima T."/>
            <person name="Lindquist E."/>
            <person name="Lucas S.M."/>
            <person name="Mead P.E."/>
            <person name="Mitros T."/>
            <person name="Ogino H."/>
            <person name="Ohta Y."/>
            <person name="Poliakov A.V."/>
            <person name="Pollet N."/>
            <person name="Robert J."/>
            <person name="Salamov A."/>
            <person name="Sater A.K."/>
            <person name="Schmutz J."/>
            <person name="Terry A."/>
            <person name="Vize P.D."/>
            <person name="Warren W.C."/>
            <person name="Wells D."/>
            <person name="Wills A."/>
            <person name="Wilson R.K."/>
            <person name="Zimmerman L.B."/>
            <person name="Zorn A.M."/>
            <person name="Grainger R."/>
            <person name="Grammer T."/>
            <person name="Khokha M.K."/>
            <person name="Richardson P.M."/>
            <person name="Rokhsar D.S."/>
        </authorList>
    </citation>
    <scope>NUCLEOTIDE SEQUENCE [LARGE SCALE GENOMIC DNA]</scope>
    <source>
        <strain evidence="6">Nigerian</strain>
    </source>
</reference>
<evidence type="ECO:0000313" key="9">
    <source>
        <dbReference type="Xenbase" id="XB-GENE-29078323"/>
    </source>
</evidence>
<keyword evidence="3" id="KW-0964">Secreted</keyword>
<dbReference type="KEGG" id="xtr:100486393"/>
<dbReference type="PANTHER" id="PTHR15040">
    <property type="entry name" value="DERMATOPONTIN-RELATED"/>
    <property type="match status" value="1"/>
</dbReference>
<accession>A0A803JJ50</accession>
<comment type="similarity">
    <text evidence="2">Belongs to the dermatopontin family.</text>
</comment>
<dbReference type="AGR" id="Xenbase:XB-GENE-29078323"/>
<dbReference type="Xenbase" id="XB-GENE-29078323">
    <property type="gene designation" value="LOC100486393"/>
</dbReference>
<dbReference type="Bgee" id="ENSXETG00000031320">
    <property type="expression patterns" value="Expressed in mesonephros and 7 other cell types or tissues"/>
</dbReference>
<evidence type="ECO:0000313" key="8">
    <source>
        <dbReference type="RefSeq" id="XP_002941651.1"/>
    </source>
</evidence>
<dbReference type="AlphaFoldDB" id="A0A803JJ50"/>
<dbReference type="GeneTree" id="ENSGT00390000010760"/>
<dbReference type="Ensembl" id="ENSXETT00000108713">
    <property type="protein sequence ID" value="ENSXETP00000107924"/>
    <property type="gene ID" value="ENSXETG00000031320"/>
</dbReference>
<name>A0A803JJ50_XENTR</name>
<feature type="signal peptide" evidence="5">
    <location>
        <begin position="1"/>
        <end position="16"/>
    </location>
</feature>
<dbReference type="GeneID" id="100486393"/>
<proteinExistence type="inferred from homology"/>
<comment type="subcellular location">
    <subcellularLocation>
        <location evidence="1">Secreted</location>
    </subcellularLocation>
</comment>
<evidence type="ECO:0000256" key="4">
    <source>
        <dbReference type="ARBA" id="ARBA00023157"/>
    </source>
</evidence>